<evidence type="ECO:0000256" key="1">
    <source>
        <dbReference type="SAM" id="Phobius"/>
    </source>
</evidence>
<dbReference type="PANTHER" id="PTHR11005">
    <property type="entry name" value="LYSOSOMAL ACID LIPASE-RELATED"/>
    <property type="match status" value="1"/>
</dbReference>
<protein>
    <submittedName>
        <fullName evidence="2">Uncharacterized protein</fullName>
    </submittedName>
</protein>
<feature type="transmembrane region" description="Helical" evidence="1">
    <location>
        <begin position="21"/>
        <end position="38"/>
    </location>
</feature>
<dbReference type="Gene3D" id="3.40.50.1820">
    <property type="entry name" value="alpha/beta hydrolase"/>
    <property type="match status" value="1"/>
</dbReference>
<dbReference type="InterPro" id="IPR029058">
    <property type="entry name" value="AB_hydrolase_fold"/>
</dbReference>
<keyword evidence="1" id="KW-0812">Transmembrane</keyword>
<keyword evidence="1" id="KW-1133">Transmembrane helix</keyword>
<accession>A0A7R9G6J3</accession>
<name>A0A7R9G6J3_TIMSH</name>
<reference evidence="2" key="1">
    <citation type="submission" date="2020-11" db="EMBL/GenBank/DDBJ databases">
        <authorList>
            <person name="Tran Van P."/>
        </authorList>
    </citation>
    <scope>NUCLEOTIDE SEQUENCE</scope>
</reference>
<dbReference type="AlphaFoldDB" id="A0A7R9G6J3"/>
<proteinExistence type="predicted"/>
<keyword evidence="1" id="KW-0472">Membrane</keyword>
<dbReference type="SUPFAM" id="SSF53474">
    <property type="entry name" value="alpha/beta-Hydrolases"/>
    <property type="match status" value="1"/>
</dbReference>
<gene>
    <name evidence="2" type="ORF">TSIB3V08_LOCUS13101</name>
</gene>
<sequence>MGLYDLSATINHILSVTGEKRLFYIGISLGTTIFYVLTSSRPEYNSKTRAMFSLGPTAYFGTLRSPLFKFVKSRTTMVLKY</sequence>
<dbReference type="EMBL" id="OC020261">
    <property type="protein sequence ID" value="CAD7269101.1"/>
    <property type="molecule type" value="Genomic_DNA"/>
</dbReference>
<organism evidence="2">
    <name type="scientific">Timema shepardi</name>
    <name type="common">Walking stick</name>
    <dbReference type="NCBI Taxonomy" id="629360"/>
    <lineage>
        <taxon>Eukaryota</taxon>
        <taxon>Metazoa</taxon>
        <taxon>Ecdysozoa</taxon>
        <taxon>Arthropoda</taxon>
        <taxon>Hexapoda</taxon>
        <taxon>Insecta</taxon>
        <taxon>Pterygota</taxon>
        <taxon>Neoptera</taxon>
        <taxon>Polyneoptera</taxon>
        <taxon>Phasmatodea</taxon>
        <taxon>Timematodea</taxon>
        <taxon>Timematoidea</taxon>
        <taxon>Timematidae</taxon>
        <taxon>Timema</taxon>
    </lineage>
</organism>
<evidence type="ECO:0000313" key="2">
    <source>
        <dbReference type="EMBL" id="CAD7269101.1"/>
    </source>
</evidence>